<dbReference type="EMBL" id="FNFE01000007">
    <property type="protein sequence ID" value="SDK85142.1"/>
    <property type="molecule type" value="Genomic_DNA"/>
</dbReference>
<organism evidence="1 2">
    <name type="scientific">Natronorubrum texcoconense</name>
    <dbReference type="NCBI Taxonomy" id="1095776"/>
    <lineage>
        <taxon>Archaea</taxon>
        <taxon>Methanobacteriati</taxon>
        <taxon>Methanobacteriota</taxon>
        <taxon>Stenosarchaea group</taxon>
        <taxon>Halobacteria</taxon>
        <taxon>Halobacteriales</taxon>
        <taxon>Natrialbaceae</taxon>
        <taxon>Natronorubrum</taxon>
    </lineage>
</organism>
<keyword evidence="1" id="KW-0966">Cell projection</keyword>
<dbReference type="Proteomes" id="UP000198882">
    <property type="component" value="Unassembled WGS sequence"/>
</dbReference>
<dbReference type="GO" id="GO:0097588">
    <property type="term" value="P:archaeal or bacterial-type flagellum-dependent cell motility"/>
    <property type="evidence" value="ECO:0007669"/>
    <property type="project" value="InterPro"/>
</dbReference>
<proteinExistence type="predicted"/>
<keyword evidence="2" id="KW-1185">Reference proteome</keyword>
<dbReference type="Pfam" id="PF01917">
    <property type="entry name" value="Flagellin_arch-type"/>
    <property type="match status" value="1"/>
</dbReference>
<dbReference type="PANTHER" id="PTHR42200">
    <property type="entry name" value="ARCHAEAL FLAGELLA-RELATED PROTEIN F-RELATED"/>
    <property type="match status" value="1"/>
</dbReference>
<dbReference type="GO" id="GO:0005198">
    <property type="term" value="F:structural molecule activity"/>
    <property type="evidence" value="ECO:0007669"/>
    <property type="project" value="InterPro"/>
</dbReference>
<evidence type="ECO:0000313" key="1">
    <source>
        <dbReference type="EMBL" id="SDK85142.1"/>
    </source>
</evidence>
<sequence length="157" mass="16616">MSSESISSLILFIAAMLVAAAVAGTLVTTVTDVSGSIDTHSDGVKEQIDTDFEIISDPGSDAVYDDSSETVSVLVKNTGSTTLASDGSDLDLLVNGEYVTDQVRPEILDDDATSWRRGVVAELEIEVENGLASGEEHRVTVTVNGQTETLEFYVPQS</sequence>
<dbReference type="RefSeq" id="WP_090311239.1">
    <property type="nucleotide sequence ID" value="NZ_FNFE01000007.1"/>
</dbReference>
<protein>
    <submittedName>
        <fullName evidence="1">Flagellar protein FlaG</fullName>
    </submittedName>
</protein>
<dbReference type="InterPro" id="IPR002774">
    <property type="entry name" value="Flagellin_arc-type"/>
</dbReference>
<reference evidence="2" key="1">
    <citation type="submission" date="2016-10" db="EMBL/GenBank/DDBJ databases">
        <authorList>
            <person name="Varghese N."/>
            <person name="Submissions S."/>
        </authorList>
    </citation>
    <scope>NUCLEOTIDE SEQUENCE [LARGE SCALE GENOMIC DNA]</scope>
    <source>
        <strain evidence="2">B4,CECT 8067,JCM 17497</strain>
    </source>
</reference>
<accession>A0A1G9F9P5</accession>
<gene>
    <name evidence="1" type="ORF">SAMN04515672_4142</name>
</gene>
<keyword evidence="1" id="KW-0969">Cilium</keyword>
<dbReference type="STRING" id="1095776.SAMN04515672_4142"/>
<dbReference type="PANTHER" id="PTHR42200:SF2">
    <property type="entry name" value="ARCHAEAL FLAGELLA-RELATED PROTEIN F"/>
    <property type="match status" value="1"/>
</dbReference>
<dbReference type="OrthoDB" id="183655at2157"/>
<evidence type="ECO:0000313" key="2">
    <source>
        <dbReference type="Proteomes" id="UP000198882"/>
    </source>
</evidence>
<dbReference type="AlphaFoldDB" id="A0A1G9F9P5"/>
<keyword evidence="1" id="KW-0282">Flagellum</keyword>
<name>A0A1G9F9P5_9EURY</name>